<evidence type="ECO:0000256" key="5">
    <source>
        <dbReference type="ARBA" id="ARBA00034313"/>
    </source>
</evidence>
<evidence type="ECO:0000256" key="1">
    <source>
        <dbReference type="ARBA" id="ARBA00004141"/>
    </source>
</evidence>
<dbReference type="PANTHER" id="PTHR35042">
    <property type="entry name" value="ANTHRONE OXYGENASE ENCC"/>
    <property type="match status" value="1"/>
</dbReference>
<organism evidence="7 8">
    <name type="scientific">Phialocephala subalpina</name>
    <dbReference type="NCBI Taxonomy" id="576137"/>
    <lineage>
        <taxon>Eukaryota</taxon>
        <taxon>Fungi</taxon>
        <taxon>Dikarya</taxon>
        <taxon>Ascomycota</taxon>
        <taxon>Pezizomycotina</taxon>
        <taxon>Leotiomycetes</taxon>
        <taxon>Helotiales</taxon>
        <taxon>Mollisiaceae</taxon>
        <taxon>Phialocephala</taxon>
        <taxon>Phialocephala fortinii species complex</taxon>
    </lineage>
</organism>
<dbReference type="PANTHER" id="PTHR35042:SF1">
    <property type="entry name" value="DUF1772-DOMAIN-CONTAINING PROTEIN"/>
    <property type="match status" value="1"/>
</dbReference>
<dbReference type="Proteomes" id="UP000184330">
    <property type="component" value="Unassembled WGS sequence"/>
</dbReference>
<feature type="transmembrane region" description="Helical" evidence="6">
    <location>
        <begin position="97"/>
        <end position="116"/>
    </location>
</feature>
<keyword evidence="4 6" id="KW-0472">Membrane</keyword>
<dbReference type="EMBL" id="FJOG01000017">
    <property type="protein sequence ID" value="CZR61030.1"/>
    <property type="molecule type" value="Genomic_DNA"/>
</dbReference>
<evidence type="ECO:0000256" key="4">
    <source>
        <dbReference type="ARBA" id="ARBA00023136"/>
    </source>
</evidence>
<dbReference type="InterPro" id="IPR013901">
    <property type="entry name" value="Anthrone_oxy"/>
</dbReference>
<dbReference type="GO" id="GO:0016020">
    <property type="term" value="C:membrane"/>
    <property type="evidence" value="ECO:0007669"/>
    <property type="project" value="UniProtKB-SubCell"/>
</dbReference>
<gene>
    <name evidence="7" type="ORF">PAC_10926</name>
</gene>
<evidence type="ECO:0000313" key="8">
    <source>
        <dbReference type="Proteomes" id="UP000184330"/>
    </source>
</evidence>
<protein>
    <recommendedName>
        <fullName evidence="9">DUF1772-domain-containing protein</fullName>
    </recommendedName>
</protein>
<comment type="subcellular location">
    <subcellularLocation>
        <location evidence="1">Membrane</location>
        <topology evidence="1">Multi-pass membrane protein</topology>
    </subcellularLocation>
</comment>
<accession>A0A1L7X7M7</accession>
<evidence type="ECO:0000256" key="3">
    <source>
        <dbReference type="ARBA" id="ARBA00022989"/>
    </source>
</evidence>
<dbReference type="STRING" id="576137.A0A1L7X7M7"/>
<dbReference type="OrthoDB" id="5954308at2759"/>
<reference evidence="7 8" key="1">
    <citation type="submission" date="2016-03" db="EMBL/GenBank/DDBJ databases">
        <authorList>
            <person name="Ploux O."/>
        </authorList>
    </citation>
    <scope>NUCLEOTIDE SEQUENCE [LARGE SCALE GENOMIC DNA]</scope>
    <source>
        <strain evidence="7 8">UAMH 11012</strain>
    </source>
</reference>
<feature type="transmembrane region" description="Helical" evidence="6">
    <location>
        <begin position="60"/>
        <end position="77"/>
    </location>
</feature>
<sequence length="180" mass="19303">MADISPLPIRLAQTLGLSSSLILAGQTITLSTFLIPRLLDSPTPLMLKQWNTMFQVGRKAGPQLALLSAISYFYLSYKSHLSPLPAFSNTLLSKTTSYAIAGLLSIGIVPYTLIFISGTNSKLLKKVEETKTLKVSDEVVEVGLGNESAHALVDWWGMLNLGRGALLVASGVLGAWTALN</sequence>
<feature type="transmembrane region" description="Helical" evidence="6">
    <location>
        <begin position="20"/>
        <end position="39"/>
    </location>
</feature>
<evidence type="ECO:0000313" key="7">
    <source>
        <dbReference type="EMBL" id="CZR61030.1"/>
    </source>
</evidence>
<name>A0A1L7X7M7_9HELO</name>
<keyword evidence="2 6" id="KW-0812">Transmembrane</keyword>
<evidence type="ECO:0000256" key="2">
    <source>
        <dbReference type="ARBA" id="ARBA00022692"/>
    </source>
</evidence>
<dbReference type="Pfam" id="PF08592">
    <property type="entry name" value="Anthrone_oxy"/>
    <property type="match status" value="1"/>
</dbReference>
<keyword evidence="3 6" id="KW-1133">Transmembrane helix</keyword>
<evidence type="ECO:0008006" key="9">
    <source>
        <dbReference type="Google" id="ProtNLM"/>
    </source>
</evidence>
<proteinExistence type="inferred from homology"/>
<keyword evidence="8" id="KW-1185">Reference proteome</keyword>
<dbReference type="AlphaFoldDB" id="A0A1L7X7M7"/>
<comment type="similarity">
    <text evidence="5">Belongs to the anthrone oxygenase family.</text>
</comment>
<evidence type="ECO:0000256" key="6">
    <source>
        <dbReference type="SAM" id="Phobius"/>
    </source>
</evidence>